<dbReference type="OrthoDB" id="9798604at2"/>
<gene>
    <name evidence="8" type="ORF">COO20_12915</name>
</gene>
<dbReference type="InterPro" id="IPR051473">
    <property type="entry name" value="P2Ox-like"/>
</dbReference>
<sequence length="504" mass="54720">MSVSCDIIIIGSGIGGATLASSLAPTGAKILILERGPHLQHTPESRDDVAIFQKGFYQSDEEWLATDGERFLPGNYYYVGGNSKFYGAVMYRYRKQDFTPRPHPEGQSPGWPISYDDVAPWYDEAENLFSVRGAQGQDPTDPPRAHDFPFSAVPDEPAMAHIRQRLEKAGVTPASLPLAIDIKTWLAEGKTGWDAFPNTGKGKIDAQSGPLAQALKHPNVELWPNARVTRIETDDSGQTATSVLVTRDGREERLFAKHIAVAAGAVQTAALLLRSANTAHPAGLANSSDQVGRNFMNHNTSAMITMDPFLKNDCVYQKTLCFNDFYNNSPAGTGPLGNVQCLGRITGNILKAQVPILPAFLAKAIAGRAFGWFLTSEDLPNPQSRVMIRGNDIVVDWQRSNMQAHRQLITQTKKVMKRAGFPIVAIRTFGRKTTSHQCGTARLGMDPQISVVNPDCQSHDIANLWITDASVLPTSAAVNPALTIAALALKAGKAISQQLLANKP</sequence>
<keyword evidence="3" id="KW-0285">Flavoprotein</keyword>
<dbReference type="RefSeq" id="WP_101267116.1">
    <property type="nucleotide sequence ID" value="NZ_NWTK01000007.1"/>
</dbReference>
<evidence type="ECO:0000259" key="7">
    <source>
        <dbReference type="Pfam" id="PF05199"/>
    </source>
</evidence>
<evidence type="ECO:0000256" key="5">
    <source>
        <dbReference type="ARBA" id="ARBA00023002"/>
    </source>
</evidence>
<dbReference type="Pfam" id="PF05199">
    <property type="entry name" value="GMC_oxred_C"/>
    <property type="match status" value="1"/>
</dbReference>
<dbReference type="Pfam" id="PF00732">
    <property type="entry name" value="GMC_oxred_N"/>
    <property type="match status" value="1"/>
</dbReference>
<keyword evidence="5" id="KW-0560">Oxidoreductase</keyword>
<organism evidence="8 9">
    <name type="scientific">Thalassospira marina</name>
    <dbReference type="NCBI Taxonomy" id="2048283"/>
    <lineage>
        <taxon>Bacteria</taxon>
        <taxon>Pseudomonadati</taxon>
        <taxon>Pseudomonadota</taxon>
        <taxon>Alphaproteobacteria</taxon>
        <taxon>Rhodospirillales</taxon>
        <taxon>Thalassospiraceae</taxon>
        <taxon>Thalassospira</taxon>
    </lineage>
</organism>
<evidence type="ECO:0000259" key="6">
    <source>
        <dbReference type="Pfam" id="PF00732"/>
    </source>
</evidence>
<dbReference type="Pfam" id="PF13450">
    <property type="entry name" value="NAD_binding_8"/>
    <property type="match status" value="1"/>
</dbReference>
<reference evidence="8 9" key="1">
    <citation type="submission" date="2017-09" db="EMBL/GenBank/DDBJ databases">
        <title>Biodiversity and function of Thalassospira species in the particle-attached aromatic-hydrocarbon-degrading consortia from the surface seawater of the South China Sea.</title>
        <authorList>
            <person name="Dong C."/>
            <person name="Liu R."/>
            <person name="Shao Z."/>
        </authorList>
    </citation>
    <scope>NUCLEOTIDE SEQUENCE [LARGE SCALE GENOMIC DNA]</scope>
    <source>
        <strain evidence="8 9">CSC1P2</strain>
    </source>
</reference>
<keyword evidence="4" id="KW-0274">FAD</keyword>
<dbReference type="Gene3D" id="3.50.50.60">
    <property type="entry name" value="FAD/NAD(P)-binding domain"/>
    <property type="match status" value="2"/>
</dbReference>
<dbReference type="PANTHER" id="PTHR42784:SF1">
    <property type="entry name" value="PYRANOSE 2-OXIDASE"/>
    <property type="match status" value="1"/>
</dbReference>
<comment type="similarity">
    <text evidence="2">Belongs to the GMC oxidoreductase family.</text>
</comment>
<dbReference type="AlphaFoldDB" id="A0A2N3KTN3"/>
<dbReference type="InterPro" id="IPR036188">
    <property type="entry name" value="FAD/NAD-bd_sf"/>
</dbReference>
<comment type="caution">
    <text evidence="8">The sequence shown here is derived from an EMBL/GenBank/DDBJ whole genome shotgun (WGS) entry which is preliminary data.</text>
</comment>
<dbReference type="SUPFAM" id="SSF51905">
    <property type="entry name" value="FAD/NAD(P)-binding domain"/>
    <property type="match status" value="1"/>
</dbReference>
<protein>
    <submittedName>
        <fullName evidence="8">GMC family oxidoreductase</fullName>
    </submittedName>
</protein>
<evidence type="ECO:0000313" key="8">
    <source>
        <dbReference type="EMBL" id="PKR53901.1"/>
    </source>
</evidence>
<dbReference type="GO" id="GO:0050660">
    <property type="term" value="F:flavin adenine dinucleotide binding"/>
    <property type="evidence" value="ECO:0007669"/>
    <property type="project" value="InterPro"/>
</dbReference>
<evidence type="ECO:0000256" key="1">
    <source>
        <dbReference type="ARBA" id="ARBA00001974"/>
    </source>
</evidence>
<proteinExistence type="inferred from homology"/>
<dbReference type="PANTHER" id="PTHR42784">
    <property type="entry name" value="PYRANOSE 2-OXIDASE"/>
    <property type="match status" value="1"/>
</dbReference>
<evidence type="ECO:0000256" key="4">
    <source>
        <dbReference type="ARBA" id="ARBA00022827"/>
    </source>
</evidence>
<evidence type="ECO:0000256" key="2">
    <source>
        <dbReference type="ARBA" id="ARBA00010790"/>
    </source>
</evidence>
<name>A0A2N3KTN3_9PROT</name>
<evidence type="ECO:0000256" key="3">
    <source>
        <dbReference type="ARBA" id="ARBA00022630"/>
    </source>
</evidence>
<dbReference type="InterPro" id="IPR007867">
    <property type="entry name" value="GMC_OxRtase_C"/>
</dbReference>
<accession>A0A2N3KTN3</accession>
<comment type="cofactor">
    <cofactor evidence="1">
        <name>FAD</name>
        <dbReference type="ChEBI" id="CHEBI:57692"/>
    </cofactor>
</comment>
<dbReference type="Proteomes" id="UP000233597">
    <property type="component" value="Unassembled WGS sequence"/>
</dbReference>
<feature type="domain" description="Glucose-methanol-choline oxidoreductase N-terminal" evidence="6">
    <location>
        <begin position="77"/>
        <end position="299"/>
    </location>
</feature>
<feature type="domain" description="Glucose-methanol-choline oxidoreductase C-terminal" evidence="7">
    <location>
        <begin position="425"/>
        <end position="488"/>
    </location>
</feature>
<dbReference type="GO" id="GO:0016614">
    <property type="term" value="F:oxidoreductase activity, acting on CH-OH group of donors"/>
    <property type="evidence" value="ECO:0007669"/>
    <property type="project" value="InterPro"/>
</dbReference>
<dbReference type="EMBL" id="NWTK01000007">
    <property type="protein sequence ID" value="PKR53901.1"/>
    <property type="molecule type" value="Genomic_DNA"/>
</dbReference>
<evidence type="ECO:0000313" key="9">
    <source>
        <dbReference type="Proteomes" id="UP000233597"/>
    </source>
</evidence>
<dbReference type="InterPro" id="IPR000172">
    <property type="entry name" value="GMC_OxRdtase_N"/>
</dbReference>